<gene>
    <name evidence="1" type="ORF">SAY86_024035</name>
</gene>
<name>A0AAN7MBP7_TRANT</name>
<comment type="caution">
    <text evidence="1">The sequence shown here is derived from an EMBL/GenBank/DDBJ whole genome shotgun (WGS) entry which is preliminary data.</text>
</comment>
<dbReference type="EMBL" id="JAXQNO010000008">
    <property type="protein sequence ID" value="KAK4793600.1"/>
    <property type="molecule type" value="Genomic_DNA"/>
</dbReference>
<reference evidence="1 2" key="1">
    <citation type="journal article" date="2023" name="Hortic Res">
        <title>Pangenome of water caltrop reveals structural variations and asymmetric subgenome divergence after allopolyploidization.</title>
        <authorList>
            <person name="Zhang X."/>
            <person name="Chen Y."/>
            <person name="Wang L."/>
            <person name="Yuan Y."/>
            <person name="Fang M."/>
            <person name="Shi L."/>
            <person name="Lu R."/>
            <person name="Comes H.P."/>
            <person name="Ma Y."/>
            <person name="Chen Y."/>
            <person name="Huang G."/>
            <person name="Zhou Y."/>
            <person name="Zheng Z."/>
            <person name="Qiu Y."/>
        </authorList>
    </citation>
    <scope>NUCLEOTIDE SEQUENCE [LARGE SCALE GENOMIC DNA]</scope>
    <source>
        <strain evidence="1">F231</strain>
    </source>
</reference>
<accession>A0AAN7MBP7</accession>
<protein>
    <submittedName>
        <fullName evidence="1">Uncharacterized protein</fullName>
    </submittedName>
</protein>
<keyword evidence="2" id="KW-1185">Reference proteome</keyword>
<evidence type="ECO:0000313" key="2">
    <source>
        <dbReference type="Proteomes" id="UP001346149"/>
    </source>
</evidence>
<dbReference type="AlphaFoldDB" id="A0AAN7MBP7"/>
<sequence length="80" mass="9379">MDLEHSAVEGRKRGDPEVYDKAIERRLRRKMKNRDSATKASYLEEQNIRLKKEKEFDSKVLSELSAGSNYQLRRTSSAYL</sequence>
<dbReference type="Proteomes" id="UP001346149">
    <property type="component" value="Unassembled WGS sequence"/>
</dbReference>
<organism evidence="1 2">
    <name type="scientific">Trapa natans</name>
    <name type="common">Water chestnut</name>
    <dbReference type="NCBI Taxonomy" id="22666"/>
    <lineage>
        <taxon>Eukaryota</taxon>
        <taxon>Viridiplantae</taxon>
        <taxon>Streptophyta</taxon>
        <taxon>Embryophyta</taxon>
        <taxon>Tracheophyta</taxon>
        <taxon>Spermatophyta</taxon>
        <taxon>Magnoliopsida</taxon>
        <taxon>eudicotyledons</taxon>
        <taxon>Gunneridae</taxon>
        <taxon>Pentapetalae</taxon>
        <taxon>rosids</taxon>
        <taxon>malvids</taxon>
        <taxon>Myrtales</taxon>
        <taxon>Lythraceae</taxon>
        <taxon>Trapa</taxon>
    </lineage>
</organism>
<proteinExistence type="predicted"/>
<evidence type="ECO:0000313" key="1">
    <source>
        <dbReference type="EMBL" id="KAK4793600.1"/>
    </source>
</evidence>